<feature type="transmembrane region" description="Helical" evidence="6">
    <location>
        <begin position="213"/>
        <end position="235"/>
    </location>
</feature>
<evidence type="ECO:0000256" key="2">
    <source>
        <dbReference type="ARBA" id="ARBA00022475"/>
    </source>
</evidence>
<feature type="domain" description="ABC3 transporter permease C-terminal" evidence="7">
    <location>
        <begin position="51"/>
        <end position="163"/>
    </location>
</feature>
<feature type="transmembrane region" description="Helical" evidence="6">
    <location>
        <begin position="397"/>
        <end position="420"/>
    </location>
</feature>
<comment type="caution">
    <text evidence="8">The sequence shown here is derived from an EMBL/GenBank/DDBJ whole genome shotgun (WGS) entry which is preliminary data.</text>
</comment>
<keyword evidence="2" id="KW-1003">Cell membrane</keyword>
<feature type="transmembrane region" description="Helical" evidence="6">
    <location>
        <begin position="270"/>
        <end position="298"/>
    </location>
</feature>
<dbReference type="PANTHER" id="PTHR46795">
    <property type="entry name" value="ABC TRANSPORTER PERMEASE-RELATED-RELATED"/>
    <property type="match status" value="1"/>
</dbReference>
<dbReference type="PANTHER" id="PTHR46795:SF3">
    <property type="entry name" value="ABC TRANSPORTER PERMEASE"/>
    <property type="match status" value="1"/>
</dbReference>
<evidence type="ECO:0000256" key="6">
    <source>
        <dbReference type="SAM" id="Phobius"/>
    </source>
</evidence>
<accession>A0ABS3L5Z5</accession>
<dbReference type="InterPro" id="IPR052536">
    <property type="entry name" value="ABC-4_Integral_Memb_Prot"/>
</dbReference>
<keyword evidence="5 6" id="KW-0472">Membrane</keyword>
<feature type="transmembrane region" description="Helical" evidence="6">
    <location>
        <begin position="91"/>
        <end position="124"/>
    </location>
</feature>
<dbReference type="EMBL" id="JAFREM010000004">
    <property type="protein sequence ID" value="MBO1305034.1"/>
    <property type="molecule type" value="Genomic_DNA"/>
</dbReference>
<protein>
    <recommendedName>
        <fullName evidence="7">ABC3 transporter permease C-terminal domain-containing protein</fullName>
    </recommendedName>
</protein>
<name>A0ABS3L5Z5_9ENTE</name>
<reference evidence="8 9" key="1">
    <citation type="submission" date="2021-03" db="EMBL/GenBank/DDBJ databases">
        <title>Enterococcal diversity collection.</title>
        <authorList>
            <person name="Gilmore M.S."/>
            <person name="Schwartzman J."/>
            <person name="Van Tyne D."/>
            <person name="Martin M."/>
            <person name="Earl A.M."/>
            <person name="Manson A.L."/>
            <person name="Straub T."/>
            <person name="Salamzade R."/>
            <person name="Saavedra J."/>
            <person name="Lebreton F."/>
            <person name="Prichula J."/>
            <person name="Schaufler K."/>
            <person name="Gaca A."/>
            <person name="Sgardioli B."/>
            <person name="Wagenaar J."/>
            <person name="Strong T."/>
        </authorList>
    </citation>
    <scope>NUCLEOTIDE SEQUENCE [LARGE SCALE GENOMIC DNA]</scope>
    <source>
        <strain evidence="8 9">669A</strain>
    </source>
</reference>
<dbReference type="InterPro" id="IPR003838">
    <property type="entry name" value="ABC3_permease_C"/>
</dbReference>
<evidence type="ECO:0000256" key="3">
    <source>
        <dbReference type="ARBA" id="ARBA00022692"/>
    </source>
</evidence>
<comment type="subcellular location">
    <subcellularLocation>
        <location evidence="1">Cell membrane</location>
        <topology evidence="1">Multi-pass membrane protein</topology>
    </subcellularLocation>
</comment>
<evidence type="ECO:0000256" key="1">
    <source>
        <dbReference type="ARBA" id="ARBA00004651"/>
    </source>
</evidence>
<organism evidence="8 9">
    <name type="scientific">Candidatus Enterococcus moelleringii</name>
    <dbReference type="NCBI Taxonomy" id="2815325"/>
    <lineage>
        <taxon>Bacteria</taxon>
        <taxon>Bacillati</taxon>
        <taxon>Bacillota</taxon>
        <taxon>Bacilli</taxon>
        <taxon>Lactobacillales</taxon>
        <taxon>Enterococcaceae</taxon>
        <taxon>Enterococcus</taxon>
    </lineage>
</organism>
<feature type="transmembrane region" description="Helical" evidence="6">
    <location>
        <begin position="186"/>
        <end position="207"/>
    </location>
</feature>
<keyword evidence="4 6" id="KW-1133">Transmembrane helix</keyword>
<feature type="transmembrane region" description="Helical" evidence="6">
    <location>
        <begin position="362"/>
        <end position="385"/>
    </location>
</feature>
<evidence type="ECO:0000256" key="5">
    <source>
        <dbReference type="ARBA" id="ARBA00023136"/>
    </source>
</evidence>
<feature type="transmembrane region" description="Helical" evidence="6">
    <location>
        <begin position="49"/>
        <end position="70"/>
    </location>
</feature>
<evidence type="ECO:0000256" key="4">
    <source>
        <dbReference type="ARBA" id="ARBA00022989"/>
    </source>
</evidence>
<proteinExistence type="predicted"/>
<gene>
    <name evidence="8" type="ORF">JZO70_02590</name>
</gene>
<evidence type="ECO:0000313" key="8">
    <source>
        <dbReference type="EMBL" id="MBO1305034.1"/>
    </source>
</evidence>
<feature type="transmembrane region" description="Helical" evidence="6">
    <location>
        <begin position="17"/>
        <end position="37"/>
    </location>
</feature>
<keyword evidence="9" id="KW-1185">Reference proteome</keyword>
<keyword evidence="3 6" id="KW-0812">Transmembrane</keyword>
<evidence type="ECO:0000313" key="9">
    <source>
        <dbReference type="Proteomes" id="UP000664601"/>
    </source>
</evidence>
<feature type="transmembrane region" description="Helical" evidence="6">
    <location>
        <begin position="136"/>
        <end position="157"/>
    </location>
</feature>
<evidence type="ECO:0000259" key="7">
    <source>
        <dbReference type="Pfam" id="PF02687"/>
    </source>
</evidence>
<dbReference type="Proteomes" id="UP000664601">
    <property type="component" value="Unassembled WGS sequence"/>
</dbReference>
<dbReference type="RefSeq" id="WP_207671979.1">
    <property type="nucleotide sequence ID" value="NZ_JAFREM010000004.1"/>
</dbReference>
<sequence length="433" mass="48985">MYLNLTLRNARRSLKDYLIYVVTLTVLTAIICLSNIVSTISAQTGLSGSSLPALILLIAIAMLDYMNQFFLKQRAQELATYSLLGINKDRISLLVCGELFLLGMVCLVLGTALVGSLFALFAFFSRASLSIEVPILGIFGQNLGYLLLIEFFTALLLRRRIKKVRLSQLVDWKVQQERREKRSLRFWKRCLDLNSLITFGLFGLIFWDIEGLGLSLSSVVSLPLILNIFVFYKTLFAGLSHYRKPENADLYTNNRLVRISKLLSSHRTTAVLYTILCLCLIFAFSSLIFSSLLAVGVFPDFSVAVYMIFLQRMLCFIFVFLYFTLLSLIQMIDSYQTQNDFRILHYLGKDQPALKKFALTDIAIRFLLPVVTFGVTIAVLLIGSYFSDLSNQVTETIFASASSFLALFILLGCSFTLISYRLNVKLIEKVLQP</sequence>
<feature type="transmembrane region" description="Helical" evidence="6">
    <location>
        <begin position="304"/>
        <end position="329"/>
    </location>
</feature>
<dbReference type="Pfam" id="PF02687">
    <property type="entry name" value="FtsX"/>
    <property type="match status" value="1"/>
</dbReference>